<keyword evidence="2" id="KW-1185">Reference proteome</keyword>
<evidence type="ECO:0000313" key="1">
    <source>
        <dbReference type="EMBL" id="WAL68215.1"/>
    </source>
</evidence>
<dbReference type="EMBL" id="CP113836">
    <property type="protein sequence ID" value="WAL68215.1"/>
    <property type="molecule type" value="Genomic_DNA"/>
</dbReference>
<organism evidence="1 2">
    <name type="scientific">Amycolatopsis cynarae</name>
    <dbReference type="NCBI Taxonomy" id="2995223"/>
    <lineage>
        <taxon>Bacteria</taxon>
        <taxon>Bacillati</taxon>
        <taxon>Actinomycetota</taxon>
        <taxon>Actinomycetes</taxon>
        <taxon>Pseudonocardiales</taxon>
        <taxon>Pseudonocardiaceae</taxon>
        <taxon>Amycolatopsis</taxon>
    </lineage>
</organism>
<evidence type="ECO:0000313" key="2">
    <source>
        <dbReference type="Proteomes" id="UP001163203"/>
    </source>
</evidence>
<gene>
    <name evidence="1" type="ORF">ORV05_10765</name>
</gene>
<reference evidence="1" key="1">
    <citation type="submission" date="2022-11" db="EMBL/GenBank/DDBJ databases">
        <authorList>
            <person name="Mo P."/>
        </authorList>
    </citation>
    <scope>NUCLEOTIDE SEQUENCE</scope>
    <source>
        <strain evidence="1">HUAS 11-8</strain>
    </source>
</reference>
<accession>A0ABY7B7B0</accession>
<protein>
    <submittedName>
        <fullName evidence="1">Uncharacterized protein</fullName>
    </submittedName>
</protein>
<dbReference type="Proteomes" id="UP001163203">
    <property type="component" value="Chromosome"/>
</dbReference>
<name>A0ABY7B7B0_9PSEU</name>
<proteinExistence type="predicted"/>
<dbReference type="RefSeq" id="WP_268758309.1">
    <property type="nucleotide sequence ID" value="NZ_CP113836.1"/>
</dbReference>
<sequence length="90" mass="9242">MKTTVGVPGWGTSPGMLTCPWGRALIGVALASDSSRDEVSPVLFLVVRPGWVAGTVEWTTGEDVPGGAVVMAVGGMDDDGRTVMPVVTLL</sequence>